<evidence type="ECO:0000313" key="5">
    <source>
        <dbReference type="Proteomes" id="UP000322887"/>
    </source>
</evidence>
<dbReference type="CDD" id="cd00198">
    <property type="entry name" value="vWFA"/>
    <property type="match status" value="1"/>
</dbReference>
<feature type="domain" description="VWFA" evidence="1">
    <location>
        <begin position="78"/>
        <end position="280"/>
    </location>
</feature>
<evidence type="ECO:0000313" key="4">
    <source>
        <dbReference type="Proteomes" id="UP000263642"/>
    </source>
</evidence>
<dbReference type="InterPro" id="IPR036465">
    <property type="entry name" value="vWFA_dom_sf"/>
</dbReference>
<protein>
    <submittedName>
        <fullName evidence="2">DUF58 domain-containing protein</fullName>
    </submittedName>
</protein>
<dbReference type="Gene3D" id="3.40.50.410">
    <property type="entry name" value="von Willebrand factor, type A domain"/>
    <property type="match status" value="1"/>
</dbReference>
<dbReference type="InterPro" id="IPR002035">
    <property type="entry name" value="VWF_A"/>
</dbReference>
<reference evidence="2 4" key="1">
    <citation type="journal article" date="2018" name="Nat. Biotechnol.">
        <title>A standardized bacterial taxonomy based on genome phylogeny substantially revises the tree of life.</title>
        <authorList>
            <person name="Parks D.H."/>
            <person name="Chuvochina M."/>
            <person name="Waite D.W."/>
            <person name="Rinke C."/>
            <person name="Skarshewski A."/>
            <person name="Chaumeil P.A."/>
            <person name="Hugenholtz P."/>
        </authorList>
    </citation>
    <scope>NUCLEOTIDE SEQUENCE [LARGE SCALE GENOMIC DNA]</scope>
    <source>
        <strain evidence="2">UBA9375</strain>
    </source>
</reference>
<dbReference type="PANTHER" id="PTHR33608">
    <property type="entry name" value="BLL2464 PROTEIN"/>
    <property type="match status" value="1"/>
</dbReference>
<accession>A0A517XIF0</accession>
<evidence type="ECO:0000313" key="2">
    <source>
        <dbReference type="EMBL" id="HCO26819.1"/>
    </source>
</evidence>
<dbReference type="InterPro" id="IPR002881">
    <property type="entry name" value="DUF58"/>
</dbReference>
<dbReference type="AlphaFoldDB" id="A0A3D3RDD5"/>
<dbReference type="RefSeq" id="WP_002647211.1">
    <property type="nucleotide sequence ID" value="NZ_CAXBMG010000055.1"/>
</dbReference>
<dbReference type="EMBL" id="DQAY01000179">
    <property type="protein sequence ID" value="HCO26819.1"/>
    <property type="molecule type" value="Genomic_DNA"/>
</dbReference>
<accession>A0A3D3RDD5</accession>
<dbReference type="Proteomes" id="UP000263642">
    <property type="component" value="Unassembled WGS sequence"/>
</dbReference>
<dbReference type="PROSITE" id="PS50234">
    <property type="entry name" value="VWFA"/>
    <property type="match status" value="1"/>
</dbReference>
<gene>
    <name evidence="2" type="ORF">DIT97_28810</name>
    <name evidence="3" type="ORF">GmarT_52500</name>
</gene>
<proteinExistence type="predicted"/>
<dbReference type="SUPFAM" id="SSF53300">
    <property type="entry name" value="vWA-like"/>
    <property type="match status" value="1"/>
</dbReference>
<dbReference type="Proteomes" id="UP000322887">
    <property type="component" value="Chromosome"/>
</dbReference>
<name>A0A3D3RDD5_9PLAN</name>
<reference evidence="3 5" key="2">
    <citation type="submission" date="2019-08" db="EMBL/GenBank/DDBJ databases">
        <title>Deep-cultivation of Planctomycetes and their phenomic and genomic characterization uncovers novel biology.</title>
        <authorList>
            <person name="Wiegand S."/>
            <person name="Jogler M."/>
            <person name="Boedeker C."/>
            <person name="Pinto D."/>
            <person name="Vollmers J."/>
            <person name="Rivas-Marin E."/>
            <person name="Kohn T."/>
            <person name="Peeters S.H."/>
            <person name="Heuer A."/>
            <person name="Rast P."/>
            <person name="Oberbeckmann S."/>
            <person name="Bunk B."/>
            <person name="Jeske O."/>
            <person name="Meyerdierks A."/>
            <person name="Storesund J.E."/>
            <person name="Kallscheuer N."/>
            <person name="Luecker S."/>
            <person name="Lage O.M."/>
            <person name="Pohl T."/>
            <person name="Merkel B.J."/>
            <person name="Hornburger P."/>
            <person name="Mueller R.-W."/>
            <person name="Bruemmer F."/>
            <person name="Labrenz M."/>
            <person name="Spormann A.M."/>
            <person name="Op den Camp H."/>
            <person name="Overmann J."/>
            <person name="Amann R."/>
            <person name="Jetten M.S.M."/>
            <person name="Mascher T."/>
            <person name="Medema M.H."/>
            <person name="Devos D.P."/>
            <person name="Kaster A.-K."/>
            <person name="Ovreas L."/>
            <person name="Rohde M."/>
            <person name="Galperin M.Y."/>
            <person name="Jogler C."/>
        </authorList>
    </citation>
    <scope>NUCLEOTIDE SEQUENCE [LARGE SCALE GENOMIC DNA]</scope>
    <source>
        <strain evidence="3 5">DSM 8797</strain>
    </source>
</reference>
<dbReference type="EMBL" id="CP042910">
    <property type="protein sequence ID" value="QEG19351.1"/>
    <property type="molecule type" value="Genomic_DNA"/>
</dbReference>
<organism evidence="2 4">
    <name type="scientific">Gimesia maris</name>
    <dbReference type="NCBI Taxonomy" id="122"/>
    <lineage>
        <taxon>Bacteria</taxon>
        <taxon>Pseudomonadati</taxon>
        <taxon>Planctomycetota</taxon>
        <taxon>Planctomycetia</taxon>
        <taxon>Planctomycetales</taxon>
        <taxon>Planctomycetaceae</taxon>
        <taxon>Gimesia</taxon>
    </lineage>
</organism>
<evidence type="ECO:0000313" key="3">
    <source>
        <dbReference type="EMBL" id="QEG19351.1"/>
    </source>
</evidence>
<keyword evidence="5" id="KW-1185">Reference proteome</keyword>
<dbReference type="Pfam" id="PF01882">
    <property type="entry name" value="DUF58"/>
    <property type="match status" value="1"/>
</dbReference>
<dbReference type="PANTHER" id="PTHR33608:SF6">
    <property type="entry name" value="BLL2464 PROTEIN"/>
    <property type="match status" value="1"/>
</dbReference>
<evidence type="ECO:0000259" key="1">
    <source>
        <dbReference type="PROSITE" id="PS50234"/>
    </source>
</evidence>
<dbReference type="GeneID" id="98649689"/>
<sequence length="291" mass="33708">MIPREVIQKIRRVQIRTSHKVDEMLAGTWHSAFKGRGIEFEEVRPYQVGDDVRTIDWNVTARSGEPYVKLFREERELSVMLLIDLSGSQSFGTNQQTKREVVTEVGATLAMSAIKNNDKVGLTLFTDHIEKSVPARKGSRHVLRLIREMLYCEPMGTGTDIRQALEHLNRISNRKCVLFLISDFQDENYESTLKVARRQHDIVPVVISDQRESTMPNVGLIRLQDAESGEIITLDTASRSNREAYARLYRERSEARDAMFRRLRLEPLHIETGVDIVEPLRRYFHKRESRT</sequence>